<dbReference type="InterPro" id="IPR007160">
    <property type="entry name" value="DUF362"/>
</dbReference>
<protein>
    <submittedName>
        <fullName evidence="2">Uncharacterized protein (DUF362 family)</fullName>
    </submittedName>
</protein>
<dbReference type="EMBL" id="JACHGJ010000004">
    <property type="protein sequence ID" value="MBB6480748.1"/>
    <property type="molecule type" value="Genomic_DNA"/>
</dbReference>
<reference evidence="2 3" key="1">
    <citation type="submission" date="2020-08" db="EMBL/GenBank/DDBJ databases">
        <title>Genomic Encyclopedia of Type Strains, Phase IV (KMG-IV): sequencing the most valuable type-strain genomes for metagenomic binning, comparative biology and taxonomic classification.</title>
        <authorList>
            <person name="Goeker M."/>
        </authorList>
    </citation>
    <scope>NUCLEOTIDE SEQUENCE [LARGE SCALE GENOMIC DNA]</scope>
    <source>
        <strain evidence="2 3">DSM 2461</strain>
    </source>
</reference>
<dbReference type="AlphaFoldDB" id="A0A841RDP5"/>
<dbReference type="Proteomes" id="UP000587760">
    <property type="component" value="Unassembled WGS sequence"/>
</dbReference>
<name>A0A841RDP5_9SPIO</name>
<gene>
    <name evidence="2" type="ORF">HNR50_002421</name>
</gene>
<evidence type="ECO:0000313" key="2">
    <source>
        <dbReference type="EMBL" id="MBB6480748.1"/>
    </source>
</evidence>
<evidence type="ECO:0000259" key="1">
    <source>
        <dbReference type="Pfam" id="PF04015"/>
    </source>
</evidence>
<accession>A0A841RDP5</accession>
<feature type="domain" description="DUF362" evidence="1">
    <location>
        <begin position="184"/>
        <end position="339"/>
    </location>
</feature>
<proteinExistence type="predicted"/>
<keyword evidence="3" id="KW-1185">Reference proteome</keyword>
<comment type="caution">
    <text evidence="2">The sequence shown here is derived from an EMBL/GenBank/DDBJ whole genome shotgun (WGS) entry which is preliminary data.</text>
</comment>
<sequence length="405" mass="46508">MNVAYNGCDNYSLKTVEESFLGLCDKLNLDSENPFKDIIKKGNTVFIKPNWVAHEYRQSAKEIDDVFSTITHPSVIKVVAKYVDVALDGDGEIIIGDNPSIDCDFKELMKLQDLSSLHEELKTTVKILDLRPEWCDNLENYGIKHKMVKQEGDPKGVVKVNLGKDSKFFKINNKLFRGVYTDRTETIRRHSKDLQEYEFSASLANADVYISIPKMKTHHKVGTTLNLKGMVGTQANKNLLVHWRIGFPAIGGDEYSSFKEWFVYKFKKIKKRGAWAGNDTIWRMVVDLYNSFNKIRERKTFSVVDGIIGGDVNGPFYPRSKNSKVLIAGEDLLEVDLVTSRLMGFNIKKIPYLWNLVKEKKMNLSEISVLGQNKTDLGRILEKDELYFDYRTPTSWKLLKDFEET</sequence>
<organism evidence="2 3">
    <name type="scientific">Spirochaeta isovalerica</name>
    <dbReference type="NCBI Taxonomy" id="150"/>
    <lineage>
        <taxon>Bacteria</taxon>
        <taxon>Pseudomonadati</taxon>
        <taxon>Spirochaetota</taxon>
        <taxon>Spirochaetia</taxon>
        <taxon>Spirochaetales</taxon>
        <taxon>Spirochaetaceae</taxon>
        <taxon>Spirochaeta</taxon>
    </lineage>
</organism>
<dbReference type="Pfam" id="PF04015">
    <property type="entry name" value="DUF362"/>
    <property type="match status" value="1"/>
</dbReference>
<evidence type="ECO:0000313" key="3">
    <source>
        <dbReference type="Proteomes" id="UP000587760"/>
    </source>
</evidence>
<dbReference type="RefSeq" id="WP_184747009.1">
    <property type="nucleotide sequence ID" value="NZ_JACHGJ010000004.1"/>
</dbReference>